<name>A0A9D5DFE5_9CRYT</name>
<protein>
    <submittedName>
        <fullName evidence="1">Uncharacterized protein</fullName>
    </submittedName>
</protein>
<reference evidence="1" key="1">
    <citation type="submission" date="2022-10" db="EMBL/GenBank/DDBJ databases">
        <title>Adaptive evolution leads to modifications in subtelomeric GC content in a zoonotic Cryptosporidium species.</title>
        <authorList>
            <person name="Li J."/>
            <person name="Feng Y."/>
            <person name="Xiao L."/>
        </authorList>
    </citation>
    <scope>NUCLEOTIDE SEQUENCE</scope>
    <source>
        <strain evidence="1">33844</strain>
    </source>
</reference>
<comment type="caution">
    <text evidence="1">The sequence shown here is derived from an EMBL/GenBank/DDBJ whole genome shotgun (WGS) entry which is preliminary data.</text>
</comment>
<organism evidence="1">
    <name type="scientific">Cryptosporidium canis</name>
    <dbReference type="NCBI Taxonomy" id="195482"/>
    <lineage>
        <taxon>Eukaryota</taxon>
        <taxon>Sar</taxon>
        <taxon>Alveolata</taxon>
        <taxon>Apicomplexa</taxon>
        <taxon>Conoidasida</taxon>
        <taxon>Coccidia</taxon>
        <taxon>Eucoccidiorida</taxon>
        <taxon>Eimeriorina</taxon>
        <taxon>Cryptosporidiidae</taxon>
        <taxon>Cryptosporidium</taxon>
    </lineage>
</organism>
<dbReference type="AlphaFoldDB" id="A0A9D5DFE5"/>
<dbReference type="Proteomes" id="UP001067231">
    <property type="component" value="Unassembled WGS sequence"/>
</dbReference>
<evidence type="ECO:0000313" key="1">
    <source>
        <dbReference type="EMBL" id="KAJ1606542.1"/>
    </source>
</evidence>
<dbReference type="EMBL" id="JAPCXC010000075">
    <property type="protein sequence ID" value="KAJ1606542.1"/>
    <property type="molecule type" value="Genomic_DNA"/>
</dbReference>
<proteinExistence type="predicted"/>
<accession>A0A9D5DFE5</accession>
<dbReference type="OrthoDB" id="341477at2759"/>
<sequence length="284" mass="32918">MIYPIGNLDTYLQNLILKNDIQTIRLSLLGLCENTLYTKISENSYLKDKSTGINNQINSISLLDFFRDIVSSSYKGDLRFLLNNSFKGLCEEELHDSLPFLTARYLPLIIDYFQNNKYECEIEGIDIGTLETLCSLAKSISDRMAFKLLEDPMSGMSSGFYNNEELKLFFKLFFNNKITLKINPSKEWISSEFFKLPSAFKSRASKIAARKRLMRLLPINMLSNKYMNSMYPSTCLPWSPNIIDKTIRRYNFRCSLIGALNNILSNFGRITFYMKYKLGRPIEN</sequence>
<gene>
    <name evidence="1" type="ORF">OJ253_2709</name>
</gene>